<proteinExistence type="predicted"/>
<comment type="caution">
    <text evidence="2">The sequence shown here is derived from an EMBL/GenBank/DDBJ whole genome shotgun (WGS) entry which is preliminary data.</text>
</comment>
<dbReference type="AlphaFoldDB" id="A0A1Y2HMR4"/>
<gene>
    <name evidence="2" type="ORF">BCR44DRAFT_1433644</name>
</gene>
<keyword evidence="3" id="KW-1185">Reference proteome</keyword>
<protein>
    <submittedName>
        <fullName evidence="2">Uncharacterized protein</fullName>
    </submittedName>
</protein>
<evidence type="ECO:0000313" key="2">
    <source>
        <dbReference type="EMBL" id="ORZ35849.1"/>
    </source>
</evidence>
<evidence type="ECO:0000313" key="3">
    <source>
        <dbReference type="Proteomes" id="UP000193411"/>
    </source>
</evidence>
<dbReference type="EMBL" id="MCFL01000020">
    <property type="protein sequence ID" value="ORZ35849.1"/>
    <property type="molecule type" value="Genomic_DNA"/>
</dbReference>
<reference evidence="2 3" key="1">
    <citation type="submission" date="2016-07" db="EMBL/GenBank/DDBJ databases">
        <title>Pervasive Adenine N6-methylation of Active Genes in Fungi.</title>
        <authorList>
            <consortium name="DOE Joint Genome Institute"/>
            <person name="Mondo S.J."/>
            <person name="Dannebaum R.O."/>
            <person name="Kuo R.C."/>
            <person name="Labutti K."/>
            <person name="Haridas S."/>
            <person name="Kuo A."/>
            <person name="Salamov A."/>
            <person name="Ahrendt S.R."/>
            <person name="Lipzen A."/>
            <person name="Sullivan W."/>
            <person name="Andreopoulos W.B."/>
            <person name="Clum A."/>
            <person name="Lindquist E."/>
            <person name="Daum C."/>
            <person name="Ramamoorthy G.K."/>
            <person name="Gryganskyi A."/>
            <person name="Culley D."/>
            <person name="Magnuson J.K."/>
            <person name="James T.Y."/>
            <person name="O'Malley M.A."/>
            <person name="Stajich J.E."/>
            <person name="Spatafora J.W."/>
            <person name="Visel A."/>
            <person name="Grigoriev I.V."/>
        </authorList>
    </citation>
    <scope>NUCLEOTIDE SEQUENCE [LARGE SCALE GENOMIC DNA]</scope>
    <source>
        <strain evidence="2 3">PL171</strain>
    </source>
</reference>
<accession>A0A1Y2HMR4</accession>
<organism evidence="2 3">
    <name type="scientific">Catenaria anguillulae PL171</name>
    <dbReference type="NCBI Taxonomy" id="765915"/>
    <lineage>
        <taxon>Eukaryota</taxon>
        <taxon>Fungi</taxon>
        <taxon>Fungi incertae sedis</taxon>
        <taxon>Blastocladiomycota</taxon>
        <taxon>Blastocladiomycetes</taxon>
        <taxon>Blastocladiales</taxon>
        <taxon>Catenariaceae</taxon>
        <taxon>Catenaria</taxon>
    </lineage>
</organism>
<feature type="region of interest" description="Disordered" evidence="1">
    <location>
        <begin position="1"/>
        <end position="29"/>
    </location>
</feature>
<feature type="compositionally biased region" description="Polar residues" evidence="1">
    <location>
        <begin position="18"/>
        <end position="27"/>
    </location>
</feature>
<name>A0A1Y2HMR4_9FUNG</name>
<dbReference type="Proteomes" id="UP000193411">
    <property type="component" value="Unassembled WGS sequence"/>
</dbReference>
<sequence length="151" mass="17541">MIADPGADSGPSFILAISDSSTGSQARQRCRNRRHLVPQTRRGPGHFVLRHFRHSRRHLPDPRLPAAHVCLQSLQRHQHPPEPQCSNRHSHWLHFVGHCRSRLRRLARHGRQAQSQDLPSCRQVWRRRVCGRDGFDWCIHVDWVKAGFGKL</sequence>
<evidence type="ECO:0000256" key="1">
    <source>
        <dbReference type="SAM" id="MobiDB-lite"/>
    </source>
</evidence>